<evidence type="ECO:0000313" key="3">
    <source>
        <dbReference type="Proteomes" id="UP000243978"/>
    </source>
</evidence>
<dbReference type="SMART" id="SM00052">
    <property type="entry name" value="EAL"/>
    <property type="match status" value="1"/>
</dbReference>
<feature type="domain" description="EAL" evidence="1">
    <location>
        <begin position="169"/>
        <end position="411"/>
    </location>
</feature>
<evidence type="ECO:0000313" key="2">
    <source>
        <dbReference type="EMBL" id="PTX55630.1"/>
    </source>
</evidence>
<comment type="caution">
    <text evidence="2">The sequence shown here is derived from an EMBL/GenBank/DDBJ whole genome shotgun (WGS) entry which is preliminary data.</text>
</comment>
<name>A0A2T6BHU3_9RHOB</name>
<dbReference type="CDD" id="cd01948">
    <property type="entry name" value="EAL"/>
    <property type="match status" value="1"/>
</dbReference>
<dbReference type="InterPro" id="IPR003018">
    <property type="entry name" value="GAF"/>
</dbReference>
<dbReference type="AlphaFoldDB" id="A0A2T6BHU3"/>
<gene>
    <name evidence="2" type="ORF">C8N43_0269</name>
</gene>
<dbReference type="PROSITE" id="PS50883">
    <property type="entry name" value="EAL"/>
    <property type="match status" value="1"/>
</dbReference>
<dbReference type="PANTHER" id="PTHR33121">
    <property type="entry name" value="CYCLIC DI-GMP PHOSPHODIESTERASE PDEF"/>
    <property type="match status" value="1"/>
</dbReference>
<dbReference type="EMBL" id="QBKS01000001">
    <property type="protein sequence ID" value="PTX55630.1"/>
    <property type="molecule type" value="Genomic_DNA"/>
</dbReference>
<proteinExistence type="predicted"/>
<accession>A0A2T6BHU3</accession>
<dbReference type="SUPFAM" id="SSF55781">
    <property type="entry name" value="GAF domain-like"/>
    <property type="match status" value="1"/>
</dbReference>
<evidence type="ECO:0000259" key="1">
    <source>
        <dbReference type="PROSITE" id="PS50883"/>
    </source>
</evidence>
<protein>
    <submittedName>
        <fullName evidence="2">EAL domain-containing protein (Putative c-di-GMP-specific phosphodiesterase class I)</fullName>
    </submittedName>
</protein>
<dbReference type="Proteomes" id="UP000243978">
    <property type="component" value="Unassembled WGS sequence"/>
</dbReference>
<dbReference type="GO" id="GO:0071111">
    <property type="term" value="F:cyclic-guanylate-specific phosphodiesterase activity"/>
    <property type="evidence" value="ECO:0007669"/>
    <property type="project" value="InterPro"/>
</dbReference>
<dbReference type="PANTHER" id="PTHR33121:SF76">
    <property type="entry name" value="SIGNALING PROTEIN"/>
    <property type="match status" value="1"/>
</dbReference>
<keyword evidence="3" id="KW-1185">Reference proteome</keyword>
<dbReference type="InterPro" id="IPR001633">
    <property type="entry name" value="EAL_dom"/>
</dbReference>
<dbReference type="Pfam" id="PF00563">
    <property type="entry name" value="EAL"/>
    <property type="match status" value="1"/>
</dbReference>
<dbReference type="Gene3D" id="3.20.20.450">
    <property type="entry name" value="EAL domain"/>
    <property type="match status" value="1"/>
</dbReference>
<dbReference type="InterPro" id="IPR035919">
    <property type="entry name" value="EAL_sf"/>
</dbReference>
<organism evidence="2 3">
    <name type="scientific">Litoreibacter ponti</name>
    <dbReference type="NCBI Taxonomy" id="1510457"/>
    <lineage>
        <taxon>Bacteria</taxon>
        <taxon>Pseudomonadati</taxon>
        <taxon>Pseudomonadota</taxon>
        <taxon>Alphaproteobacteria</taxon>
        <taxon>Rhodobacterales</taxon>
        <taxon>Roseobacteraceae</taxon>
        <taxon>Litoreibacter</taxon>
    </lineage>
</organism>
<sequence>MRQGSADFGRLIIGAGSAGMTGDIIDTALAFVRGHLEMEVAYLSEFVGEKLVFRAVCAPGLEDMIAVGGEMPLDQVYCPHILEGRLPELIPDTAAIPFAQTIPLTTALPIGSHVSVPICRSDGSFYGMFCCLSRKPQASLNERDLSVMRAFAGLSADHINMVLAVRTDEEARRARIRNVLEEDNFEIVYQPIFDMGSRRPNGFEALSRFKSDPYRPPNLWFDEARSVGLQEELECATISRALAALPELPRHVYVSVNASPNTVMTGALSDLFRTAQADRIVLEITEHAEVEDYDKLMDQLDQLRFRGARLAIDDAGAGYSGLQQIVRMKPDILKLDISLTSGIGFDVVKRSLAAALVSFANEIGAQIVAEGIETEDEFAALHDLGVPLGQGYLLGRPADLLSAKSRFQLQEVRRA</sequence>
<dbReference type="Pfam" id="PF01590">
    <property type="entry name" value="GAF"/>
    <property type="match status" value="1"/>
</dbReference>
<dbReference type="InterPro" id="IPR050706">
    <property type="entry name" value="Cyclic-di-GMP_PDE-like"/>
</dbReference>
<dbReference type="SUPFAM" id="SSF141868">
    <property type="entry name" value="EAL domain-like"/>
    <property type="match status" value="1"/>
</dbReference>
<reference evidence="2 3" key="1">
    <citation type="submission" date="2018-04" db="EMBL/GenBank/DDBJ databases">
        <title>Genomic Encyclopedia of Archaeal and Bacterial Type Strains, Phase II (KMG-II): from individual species to whole genera.</title>
        <authorList>
            <person name="Goeker M."/>
        </authorList>
    </citation>
    <scope>NUCLEOTIDE SEQUENCE [LARGE SCALE GENOMIC DNA]</scope>
    <source>
        <strain evidence="2 3">DSM 100977</strain>
    </source>
</reference>
<dbReference type="RefSeq" id="WP_245912869.1">
    <property type="nucleotide sequence ID" value="NZ_QBKS01000001.1"/>
</dbReference>
<dbReference type="Gene3D" id="3.30.450.40">
    <property type="match status" value="1"/>
</dbReference>
<dbReference type="InterPro" id="IPR029016">
    <property type="entry name" value="GAF-like_dom_sf"/>
</dbReference>